<sequence length="205" mass="22080">MTDTATPPKPKVKSKAKRRCLCACLGCCIVILLLVIVLVILTFTLFRVRDPSITLTSTRLAGVSPRVSFPAVSIQLNITLDIIASVYNPNRASFTHDSGQTNLTYRGTQVGQAIIEPGRIPNHGSGPIRLSLTVDAAKFADNLATLIGDVINGSITFETYTRIPGRVAILGFIKHHAVARSTCSIVIGVTDFKVKSQECDNETSL</sequence>
<dbReference type="PANTHER" id="PTHR31852">
    <property type="entry name" value="LATE EMBRYOGENESIS ABUNDANT (LEA) HYDROXYPROLINE-RICH GLYCOPROTEIN FAMILY"/>
    <property type="match status" value="1"/>
</dbReference>
<comment type="caution">
    <text evidence="3">The sequence shown here is derived from an EMBL/GenBank/DDBJ whole genome shotgun (WGS) entry which is preliminary data.</text>
</comment>
<dbReference type="OrthoDB" id="1929523at2759"/>
<dbReference type="Gene3D" id="2.60.40.1820">
    <property type="match status" value="1"/>
</dbReference>
<keyword evidence="1" id="KW-0472">Membrane</keyword>
<reference evidence="3" key="1">
    <citation type="submission" date="2020-01" db="EMBL/GenBank/DDBJ databases">
        <title>Genome sequence of Kobresia littledalei, the first chromosome-level genome in the family Cyperaceae.</title>
        <authorList>
            <person name="Qu G."/>
        </authorList>
    </citation>
    <scope>NUCLEOTIDE SEQUENCE</scope>
    <source>
        <strain evidence="3">C.B.Clarke</strain>
        <tissue evidence="3">Leaf</tissue>
    </source>
</reference>
<feature type="domain" description="Late embryogenesis abundant protein LEA-2 subgroup" evidence="2">
    <location>
        <begin position="85"/>
        <end position="177"/>
    </location>
</feature>
<feature type="transmembrane region" description="Helical" evidence="1">
    <location>
        <begin position="20"/>
        <end position="46"/>
    </location>
</feature>
<evidence type="ECO:0000259" key="2">
    <source>
        <dbReference type="Pfam" id="PF03168"/>
    </source>
</evidence>
<accession>A0A833QJR5</accession>
<keyword evidence="4" id="KW-1185">Reference proteome</keyword>
<dbReference type="AlphaFoldDB" id="A0A833QJR5"/>
<dbReference type="InterPro" id="IPR055301">
    <property type="entry name" value="Lea14-like_2"/>
</dbReference>
<evidence type="ECO:0000313" key="3">
    <source>
        <dbReference type="EMBL" id="KAF3327320.1"/>
    </source>
</evidence>
<dbReference type="EMBL" id="SWLB01000017">
    <property type="protein sequence ID" value="KAF3327320.1"/>
    <property type="molecule type" value="Genomic_DNA"/>
</dbReference>
<dbReference type="SUPFAM" id="SSF117070">
    <property type="entry name" value="LEA14-like"/>
    <property type="match status" value="1"/>
</dbReference>
<evidence type="ECO:0000256" key="1">
    <source>
        <dbReference type="SAM" id="Phobius"/>
    </source>
</evidence>
<dbReference type="Pfam" id="PF03168">
    <property type="entry name" value="LEA_2"/>
    <property type="match status" value="1"/>
</dbReference>
<dbReference type="InterPro" id="IPR004864">
    <property type="entry name" value="LEA_2"/>
</dbReference>
<gene>
    <name evidence="3" type="ORF">FCM35_KLT07438</name>
</gene>
<name>A0A833QJR5_9POAL</name>
<evidence type="ECO:0000313" key="4">
    <source>
        <dbReference type="Proteomes" id="UP000623129"/>
    </source>
</evidence>
<keyword evidence="1" id="KW-1133">Transmembrane helix</keyword>
<keyword evidence="1" id="KW-0812">Transmembrane</keyword>
<organism evidence="3 4">
    <name type="scientific">Carex littledalei</name>
    <dbReference type="NCBI Taxonomy" id="544730"/>
    <lineage>
        <taxon>Eukaryota</taxon>
        <taxon>Viridiplantae</taxon>
        <taxon>Streptophyta</taxon>
        <taxon>Embryophyta</taxon>
        <taxon>Tracheophyta</taxon>
        <taxon>Spermatophyta</taxon>
        <taxon>Magnoliopsida</taxon>
        <taxon>Liliopsida</taxon>
        <taxon>Poales</taxon>
        <taxon>Cyperaceae</taxon>
        <taxon>Cyperoideae</taxon>
        <taxon>Cariceae</taxon>
        <taxon>Carex</taxon>
        <taxon>Carex subgen. Euthyceras</taxon>
    </lineage>
</organism>
<dbReference type="Proteomes" id="UP000623129">
    <property type="component" value="Unassembled WGS sequence"/>
</dbReference>
<proteinExistence type="predicted"/>
<protein>
    <submittedName>
        <fullName evidence="3">Late embryogenesis abundant protein</fullName>
    </submittedName>
</protein>